<keyword evidence="7 9" id="KW-0573">Peptidoglycan synthesis</keyword>
<feature type="active site" description="Proton donor/acceptor" evidence="9">
    <location>
        <position position="225"/>
    </location>
</feature>
<dbReference type="UniPathway" id="UPA00219"/>
<gene>
    <name evidence="12" type="ORF">SAMN05421637_1770</name>
</gene>
<evidence type="ECO:0000256" key="1">
    <source>
        <dbReference type="ARBA" id="ARBA00004752"/>
    </source>
</evidence>
<dbReference type="SUPFAM" id="SSF141523">
    <property type="entry name" value="L,D-transpeptidase catalytic domain-like"/>
    <property type="match status" value="1"/>
</dbReference>
<dbReference type="CDD" id="cd16913">
    <property type="entry name" value="YkuD_like"/>
    <property type="match status" value="1"/>
</dbReference>
<reference evidence="13" key="1">
    <citation type="submission" date="2016-10" db="EMBL/GenBank/DDBJ databases">
        <authorList>
            <person name="Varghese N."/>
        </authorList>
    </citation>
    <scope>NUCLEOTIDE SEQUENCE [LARGE SCALE GENOMIC DNA]</scope>
    <source>
        <strain evidence="13">DSM 24868</strain>
    </source>
</reference>
<dbReference type="EMBL" id="FNZI01000003">
    <property type="protein sequence ID" value="SEJ41343.1"/>
    <property type="molecule type" value="Genomic_DNA"/>
</dbReference>
<dbReference type="GO" id="GO:0005576">
    <property type="term" value="C:extracellular region"/>
    <property type="evidence" value="ECO:0007669"/>
    <property type="project" value="TreeGrafter"/>
</dbReference>
<dbReference type="OrthoDB" id="5243103at2"/>
<evidence type="ECO:0000256" key="8">
    <source>
        <dbReference type="ARBA" id="ARBA00023316"/>
    </source>
</evidence>
<keyword evidence="10" id="KW-0732">Signal</keyword>
<keyword evidence="5" id="KW-0378">Hydrolase</keyword>
<dbReference type="Gene3D" id="2.40.440.10">
    <property type="entry name" value="L,D-transpeptidase catalytic domain-like"/>
    <property type="match status" value="1"/>
</dbReference>
<protein>
    <submittedName>
        <fullName evidence="12">L,D-transpeptidase catalytic domain</fullName>
    </submittedName>
</protein>
<dbReference type="PANTHER" id="PTHR30582">
    <property type="entry name" value="L,D-TRANSPEPTIDASE"/>
    <property type="match status" value="1"/>
</dbReference>
<evidence type="ECO:0000256" key="2">
    <source>
        <dbReference type="ARBA" id="ARBA00005992"/>
    </source>
</evidence>
<accession>A0A1H6YJ48</accession>
<dbReference type="GO" id="GO:0018104">
    <property type="term" value="P:peptidoglycan-protein cross-linking"/>
    <property type="evidence" value="ECO:0007669"/>
    <property type="project" value="TreeGrafter"/>
</dbReference>
<dbReference type="STRING" id="1043493.SAMN05421637_1770"/>
<evidence type="ECO:0000256" key="5">
    <source>
        <dbReference type="ARBA" id="ARBA00022801"/>
    </source>
</evidence>
<dbReference type="GO" id="GO:0071555">
    <property type="term" value="P:cell wall organization"/>
    <property type="evidence" value="ECO:0007669"/>
    <property type="project" value="UniProtKB-UniRule"/>
</dbReference>
<proteinExistence type="inferred from homology"/>
<evidence type="ECO:0000256" key="6">
    <source>
        <dbReference type="ARBA" id="ARBA00022960"/>
    </source>
</evidence>
<dbReference type="GO" id="GO:0008360">
    <property type="term" value="P:regulation of cell shape"/>
    <property type="evidence" value="ECO:0007669"/>
    <property type="project" value="UniProtKB-UniRule"/>
</dbReference>
<keyword evidence="8 9" id="KW-0961">Cell wall biogenesis/degradation</keyword>
<dbReference type="RefSeq" id="WP_042213525.1">
    <property type="nucleotide sequence ID" value="NZ_BBLU01000004.1"/>
</dbReference>
<evidence type="ECO:0000256" key="7">
    <source>
        <dbReference type="ARBA" id="ARBA00022984"/>
    </source>
</evidence>
<dbReference type="PROSITE" id="PS52029">
    <property type="entry name" value="LD_TPASE"/>
    <property type="match status" value="1"/>
</dbReference>
<evidence type="ECO:0000256" key="9">
    <source>
        <dbReference type="PROSITE-ProRule" id="PRU01373"/>
    </source>
</evidence>
<feature type="active site" description="Nucleophile" evidence="9">
    <location>
        <position position="241"/>
    </location>
</feature>
<evidence type="ECO:0000313" key="12">
    <source>
        <dbReference type="EMBL" id="SEJ41343.1"/>
    </source>
</evidence>
<keyword evidence="4" id="KW-0808">Transferase</keyword>
<dbReference type="AlphaFoldDB" id="A0A1H6YJ48"/>
<dbReference type="PROSITE" id="PS51257">
    <property type="entry name" value="PROKAR_LIPOPROTEIN"/>
    <property type="match status" value="1"/>
</dbReference>
<name>A0A1H6YJ48_9MICO</name>
<evidence type="ECO:0000256" key="10">
    <source>
        <dbReference type="SAM" id="SignalP"/>
    </source>
</evidence>
<feature type="chain" id="PRO_5038937527" evidence="10">
    <location>
        <begin position="20"/>
        <end position="268"/>
    </location>
</feature>
<evidence type="ECO:0000259" key="11">
    <source>
        <dbReference type="PROSITE" id="PS52029"/>
    </source>
</evidence>
<feature type="domain" description="L,D-TPase catalytic" evidence="11">
    <location>
        <begin position="144"/>
        <end position="267"/>
    </location>
</feature>
<keyword evidence="13" id="KW-1185">Reference proteome</keyword>
<dbReference type="InterPro" id="IPR005490">
    <property type="entry name" value="LD_TPept_cat_dom"/>
</dbReference>
<keyword evidence="3" id="KW-0328">Glycosyltransferase</keyword>
<evidence type="ECO:0000256" key="3">
    <source>
        <dbReference type="ARBA" id="ARBA00022676"/>
    </source>
</evidence>
<dbReference type="PANTHER" id="PTHR30582:SF24">
    <property type="entry name" value="L,D-TRANSPEPTIDASE ERFK_SRFK-RELATED"/>
    <property type="match status" value="1"/>
</dbReference>
<feature type="signal peptide" evidence="10">
    <location>
        <begin position="1"/>
        <end position="19"/>
    </location>
</feature>
<sequence>MRRIAVLSAVTGAVTLALAGCTPADDGGSPPDASSSVKPLPAVTAGAAGAEVPDPGTSVVAAEPATSYIARAKSTTVDVLTEPGGESQVTVSADDVLTVPDLTPLVFLVDRIEGSWVEVYLPVRPNGSTGWVAADDVVLSATDFSVDISLSDFTLTVWDGDTAVLEAEIGLGTEELPTPGGTYYVRELLQPPDPGGAYGPYAYGLSGYSPVLDEFAGGEAIIGIHGTNDPTSFGRAVSHGCIRLPNDVITELVEEIGIPLGTPVRIEE</sequence>
<dbReference type="GO" id="GO:0071972">
    <property type="term" value="F:peptidoglycan L,D-transpeptidase activity"/>
    <property type="evidence" value="ECO:0007669"/>
    <property type="project" value="TreeGrafter"/>
</dbReference>
<organism evidence="12 13">
    <name type="scientific">Demequina mangrovi</name>
    <dbReference type="NCBI Taxonomy" id="1043493"/>
    <lineage>
        <taxon>Bacteria</taxon>
        <taxon>Bacillati</taxon>
        <taxon>Actinomycetota</taxon>
        <taxon>Actinomycetes</taxon>
        <taxon>Micrococcales</taxon>
        <taxon>Demequinaceae</taxon>
        <taxon>Demequina</taxon>
    </lineage>
</organism>
<keyword evidence="6 9" id="KW-0133">Cell shape</keyword>
<dbReference type="InterPro" id="IPR050979">
    <property type="entry name" value="LD-transpeptidase"/>
</dbReference>
<evidence type="ECO:0000313" key="13">
    <source>
        <dbReference type="Proteomes" id="UP000183315"/>
    </source>
</evidence>
<dbReference type="GO" id="GO:0016757">
    <property type="term" value="F:glycosyltransferase activity"/>
    <property type="evidence" value="ECO:0007669"/>
    <property type="project" value="UniProtKB-KW"/>
</dbReference>
<dbReference type="eggNOG" id="COG1376">
    <property type="taxonomic scope" value="Bacteria"/>
</dbReference>
<comment type="pathway">
    <text evidence="1 9">Cell wall biogenesis; peptidoglycan biosynthesis.</text>
</comment>
<evidence type="ECO:0000256" key="4">
    <source>
        <dbReference type="ARBA" id="ARBA00022679"/>
    </source>
</evidence>
<dbReference type="Proteomes" id="UP000183315">
    <property type="component" value="Unassembled WGS sequence"/>
</dbReference>
<comment type="similarity">
    <text evidence="2">Belongs to the YkuD family.</text>
</comment>
<dbReference type="Pfam" id="PF03734">
    <property type="entry name" value="YkuD"/>
    <property type="match status" value="1"/>
</dbReference>
<dbReference type="InterPro" id="IPR038063">
    <property type="entry name" value="Transpep_catalytic_dom"/>
</dbReference>